<dbReference type="Proteomes" id="UP000186922">
    <property type="component" value="Unassembled WGS sequence"/>
</dbReference>
<evidence type="ECO:0000313" key="2">
    <source>
        <dbReference type="EMBL" id="GAV07158.1"/>
    </source>
</evidence>
<evidence type="ECO:0000256" key="1">
    <source>
        <dbReference type="SAM" id="MobiDB-lite"/>
    </source>
</evidence>
<feature type="region of interest" description="Disordered" evidence="1">
    <location>
        <begin position="38"/>
        <end position="57"/>
    </location>
</feature>
<reference evidence="2 3" key="1">
    <citation type="journal article" date="2016" name="Nat. Commun.">
        <title>Extremotolerant tardigrade genome and improved radiotolerance of human cultured cells by tardigrade-unique protein.</title>
        <authorList>
            <person name="Hashimoto T."/>
            <person name="Horikawa D.D."/>
            <person name="Saito Y."/>
            <person name="Kuwahara H."/>
            <person name="Kozuka-Hata H."/>
            <person name="Shin-I T."/>
            <person name="Minakuchi Y."/>
            <person name="Ohishi K."/>
            <person name="Motoyama A."/>
            <person name="Aizu T."/>
            <person name="Enomoto A."/>
            <person name="Kondo K."/>
            <person name="Tanaka S."/>
            <person name="Hara Y."/>
            <person name="Koshikawa S."/>
            <person name="Sagara H."/>
            <person name="Miura T."/>
            <person name="Yokobori S."/>
            <person name="Miyagawa K."/>
            <person name="Suzuki Y."/>
            <person name="Kubo T."/>
            <person name="Oyama M."/>
            <person name="Kohara Y."/>
            <person name="Fujiyama A."/>
            <person name="Arakawa K."/>
            <person name="Katayama T."/>
            <person name="Toyoda A."/>
            <person name="Kunieda T."/>
        </authorList>
    </citation>
    <scope>NUCLEOTIDE SEQUENCE [LARGE SCALE GENOMIC DNA]</scope>
    <source>
        <strain evidence="2 3">YOKOZUNA-1</strain>
    </source>
</reference>
<dbReference type="AlphaFoldDB" id="A0A1D1W4S5"/>
<keyword evidence="3" id="KW-1185">Reference proteome</keyword>
<accession>A0A1D1W4S5</accession>
<comment type="caution">
    <text evidence="2">The sequence shown here is derived from an EMBL/GenBank/DDBJ whole genome shotgun (WGS) entry which is preliminary data.</text>
</comment>
<organism evidence="2 3">
    <name type="scientific">Ramazzottius varieornatus</name>
    <name type="common">Water bear</name>
    <name type="synonym">Tardigrade</name>
    <dbReference type="NCBI Taxonomy" id="947166"/>
    <lineage>
        <taxon>Eukaryota</taxon>
        <taxon>Metazoa</taxon>
        <taxon>Ecdysozoa</taxon>
        <taxon>Tardigrada</taxon>
        <taxon>Eutardigrada</taxon>
        <taxon>Parachela</taxon>
        <taxon>Hypsibioidea</taxon>
        <taxon>Ramazzottiidae</taxon>
        <taxon>Ramazzottius</taxon>
    </lineage>
</organism>
<dbReference type="EMBL" id="BDGG01000014">
    <property type="protein sequence ID" value="GAV07158.1"/>
    <property type="molecule type" value="Genomic_DNA"/>
</dbReference>
<feature type="region of interest" description="Disordered" evidence="1">
    <location>
        <begin position="14"/>
        <end position="33"/>
    </location>
</feature>
<sequence length="162" mass="18139">MASQATFECDLCDKKTKTQGGPNKHRDSQSCKDRAIKLSRQQAAQHPAEVSQESQENKPLRCFQSSTTIRRIPKGARPAAAAAFLKLLRDCYQKNDEESWCKFLCFPSIALAQRDESLRGEQSLTSVVKANISRPQASEQFPVKKASRKKPPNSDTDLREKG</sequence>
<feature type="region of interest" description="Disordered" evidence="1">
    <location>
        <begin position="134"/>
        <end position="162"/>
    </location>
</feature>
<feature type="compositionally biased region" description="Basic and acidic residues" evidence="1">
    <location>
        <begin position="24"/>
        <end position="33"/>
    </location>
</feature>
<name>A0A1D1W4S5_RAMVA</name>
<proteinExistence type="predicted"/>
<protein>
    <submittedName>
        <fullName evidence="2">Uncharacterized protein</fullName>
    </submittedName>
</protein>
<evidence type="ECO:0000313" key="3">
    <source>
        <dbReference type="Proteomes" id="UP000186922"/>
    </source>
</evidence>
<gene>
    <name evidence="2" type="primary">RvY_17033-1</name>
    <name evidence="2" type="synonym">RvY_17033.1</name>
    <name evidence="2" type="ORF">RvY_17033</name>
</gene>